<protein>
    <recommendedName>
        <fullName evidence="4">Chaperone NapD</fullName>
    </recommendedName>
    <alternativeName>
        <fullName evidence="4">NapA signal peptide-binding chaperone NapD</fullName>
    </alternativeName>
</protein>
<dbReference type="Gene3D" id="3.30.70.920">
    <property type="match status" value="1"/>
</dbReference>
<accession>A3QDT7</accession>
<comment type="function">
    <text evidence="4">Chaperone for NapA, the catalytic subunit of the periplasmic nitrate reductase. It binds directly and specifically to the twin-arginine signal peptide of NapA, preventing premature interaction with the Tat translocase and premature export.</text>
</comment>
<dbReference type="Proteomes" id="UP000001558">
    <property type="component" value="Chromosome"/>
</dbReference>
<dbReference type="GO" id="GO:0005048">
    <property type="term" value="F:signal sequence binding"/>
    <property type="evidence" value="ECO:0007669"/>
    <property type="project" value="UniProtKB-UniRule"/>
</dbReference>
<dbReference type="HOGENOM" id="CLU_155794_5_3_6"/>
<dbReference type="GO" id="GO:0051224">
    <property type="term" value="P:negative regulation of protein transport"/>
    <property type="evidence" value="ECO:0007669"/>
    <property type="project" value="UniProtKB-UniRule"/>
</dbReference>
<keyword evidence="3 4" id="KW-0143">Chaperone</keyword>
<organism evidence="5 6">
    <name type="scientific">Shewanella loihica (strain ATCC BAA-1088 / PV-4)</name>
    <dbReference type="NCBI Taxonomy" id="323850"/>
    <lineage>
        <taxon>Bacteria</taxon>
        <taxon>Pseudomonadati</taxon>
        <taxon>Pseudomonadota</taxon>
        <taxon>Gammaproteobacteria</taxon>
        <taxon>Alteromonadales</taxon>
        <taxon>Shewanellaceae</taxon>
        <taxon>Shewanella</taxon>
    </lineage>
</organism>
<evidence type="ECO:0000256" key="1">
    <source>
        <dbReference type="ARBA" id="ARBA00004496"/>
    </source>
</evidence>
<comment type="subcellular location">
    <subcellularLocation>
        <location evidence="1 4">Cytoplasm</location>
    </subcellularLocation>
</comment>
<dbReference type="STRING" id="323850.Shew_1769"/>
<dbReference type="eggNOG" id="COG3062">
    <property type="taxonomic scope" value="Bacteria"/>
</dbReference>
<keyword evidence="2 4" id="KW-0963">Cytoplasm</keyword>
<proteinExistence type="inferred from homology"/>
<evidence type="ECO:0000313" key="6">
    <source>
        <dbReference type="Proteomes" id="UP000001558"/>
    </source>
</evidence>
<dbReference type="InterPro" id="IPR005623">
    <property type="entry name" value="Chaperone_NapD_NO3_reduct"/>
</dbReference>
<gene>
    <name evidence="4" type="primary">napD</name>
    <name evidence="5" type="ordered locus">Shew_1769</name>
</gene>
<comment type="subunit">
    <text evidence="4">Interacts with the cytoplasmic NapA precursor.</text>
</comment>
<keyword evidence="6" id="KW-1185">Reference proteome</keyword>
<evidence type="ECO:0000256" key="2">
    <source>
        <dbReference type="ARBA" id="ARBA00022490"/>
    </source>
</evidence>
<evidence type="ECO:0000256" key="4">
    <source>
        <dbReference type="HAMAP-Rule" id="MF_02200"/>
    </source>
</evidence>
<dbReference type="AlphaFoldDB" id="A3QDT7"/>
<name>A3QDT7_SHELP</name>
<comment type="similarity">
    <text evidence="4">Belongs to the NapD family.</text>
</comment>
<dbReference type="PANTHER" id="PTHR38603:SF1">
    <property type="entry name" value="CHAPERONE NAPD"/>
    <property type="match status" value="1"/>
</dbReference>
<dbReference type="HAMAP" id="MF_02200">
    <property type="entry name" value="NapD"/>
    <property type="match status" value="1"/>
</dbReference>
<evidence type="ECO:0000256" key="3">
    <source>
        <dbReference type="ARBA" id="ARBA00023186"/>
    </source>
</evidence>
<evidence type="ECO:0000313" key="5">
    <source>
        <dbReference type="EMBL" id="ABO23635.1"/>
    </source>
</evidence>
<dbReference type="KEGG" id="slo:Shew_1769"/>
<sequence length="87" mass="9695" precursor="true">MSMSNELHVTSLVVQVKPEFMSSVRQTIMKMENAELSVNDEVKLVVVLEGMTQKGLMADIEAINKIEGVLSAAMVYHQSEVLEEVEK</sequence>
<dbReference type="GO" id="GO:0005737">
    <property type="term" value="C:cytoplasm"/>
    <property type="evidence" value="ECO:0007669"/>
    <property type="project" value="UniProtKB-SubCell"/>
</dbReference>
<dbReference type="PANTHER" id="PTHR38603">
    <property type="entry name" value="CHAPERONE NAPD"/>
    <property type="match status" value="1"/>
</dbReference>
<dbReference type="Pfam" id="PF03927">
    <property type="entry name" value="NapD"/>
    <property type="match status" value="1"/>
</dbReference>
<reference evidence="5 6" key="1">
    <citation type="submission" date="2007-03" db="EMBL/GenBank/DDBJ databases">
        <title>Complete sequence of Shewanella loihica PV-4.</title>
        <authorList>
            <consortium name="US DOE Joint Genome Institute"/>
            <person name="Copeland A."/>
            <person name="Lucas S."/>
            <person name="Lapidus A."/>
            <person name="Barry K."/>
            <person name="Detter J.C."/>
            <person name="Glavina del Rio T."/>
            <person name="Hammon N."/>
            <person name="Israni S."/>
            <person name="Dalin E."/>
            <person name="Tice H."/>
            <person name="Pitluck S."/>
            <person name="Chain P."/>
            <person name="Malfatti S."/>
            <person name="Shin M."/>
            <person name="Vergez L."/>
            <person name="Schmutz J."/>
            <person name="Larimer F."/>
            <person name="Land M."/>
            <person name="Hauser L."/>
            <person name="Kyrpides N."/>
            <person name="Mikhailova N."/>
            <person name="Romine M.F."/>
            <person name="Serres G."/>
            <person name="Fredrickson J."/>
            <person name="Tiedje J."/>
            <person name="Richardson P."/>
        </authorList>
    </citation>
    <scope>NUCLEOTIDE SEQUENCE [LARGE SCALE GENOMIC DNA]</scope>
    <source>
        <strain evidence="6">ATCC BAA-1088 / PV-4</strain>
    </source>
</reference>
<dbReference type="EMBL" id="CP000606">
    <property type="protein sequence ID" value="ABO23635.1"/>
    <property type="molecule type" value="Genomic_DNA"/>
</dbReference>